<sequence length="306" mass="33797">MSISSFDRPTIPAAGGIRGLLQRHPLLSYFVIAFGFTWIAWLPYVLGKDGLGLLPWQLGQVGLVPGAYLGPLLTGFLMAGATEGKAGVRHLLRRLIQWREGWQWYLVALVGIPVISMLGFLAIPDALAAFHPVFPQVILFLLLLLPIEMLTSGLAEEPGWRGFALPRLQERYGPLLASIILGILWQCWHLPLYLTDWGRDAGWLGIGLDIIGNLGLTILMTWVFNHTRGSLLIMILLHAMLDAFGSTAAISLFSFEWVQQHGHMALLIGFDTVGLILAIVTRGRLGYKPASPTPTDITTVLNRDRY</sequence>
<dbReference type="PANTHER" id="PTHR35797">
    <property type="entry name" value="PROTEASE-RELATED"/>
    <property type="match status" value="1"/>
</dbReference>
<dbReference type="AlphaFoldDB" id="A0A8J3N6J8"/>
<dbReference type="Pfam" id="PF02517">
    <property type="entry name" value="Rce1-like"/>
    <property type="match status" value="1"/>
</dbReference>
<dbReference type="GO" id="GO:0004175">
    <property type="term" value="F:endopeptidase activity"/>
    <property type="evidence" value="ECO:0007669"/>
    <property type="project" value="UniProtKB-ARBA"/>
</dbReference>
<feature type="transmembrane region" description="Helical" evidence="1">
    <location>
        <begin position="203"/>
        <end position="224"/>
    </location>
</feature>
<feature type="transmembrane region" description="Helical" evidence="1">
    <location>
        <begin position="261"/>
        <end position="280"/>
    </location>
</feature>
<evidence type="ECO:0000256" key="1">
    <source>
        <dbReference type="SAM" id="Phobius"/>
    </source>
</evidence>
<feature type="transmembrane region" description="Helical" evidence="1">
    <location>
        <begin position="231"/>
        <end position="255"/>
    </location>
</feature>
<feature type="transmembrane region" description="Helical" evidence="1">
    <location>
        <begin position="102"/>
        <end position="123"/>
    </location>
</feature>
<keyword evidence="3" id="KW-0378">Hydrolase</keyword>
<reference evidence="3" key="1">
    <citation type="submission" date="2020-10" db="EMBL/GenBank/DDBJ databases">
        <title>Taxonomic study of unclassified bacteria belonging to the class Ktedonobacteria.</title>
        <authorList>
            <person name="Yabe S."/>
            <person name="Wang C.M."/>
            <person name="Zheng Y."/>
            <person name="Sakai Y."/>
            <person name="Cavaletti L."/>
            <person name="Monciardini P."/>
            <person name="Donadio S."/>
        </authorList>
    </citation>
    <scope>NUCLEOTIDE SEQUENCE</scope>
    <source>
        <strain evidence="3">ID150040</strain>
    </source>
</reference>
<keyword evidence="1" id="KW-0472">Membrane</keyword>
<comment type="caution">
    <text evidence="3">The sequence shown here is derived from an EMBL/GenBank/DDBJ whole genome shotgun (WGS) entry which is preliminary data.</text>
</comment>
<dbReference type="InterPro" id="IPR003675">
    <property type="entry name" value="Rce1/LyrA-like_dom"/>
</dbReference>
<gene>
    <name evidence="3" type="ORF">KSF_076910</name>
</gene>
<feature type="transmembrane region" description="Helical" evidence="1">
    <location>
        <begin position="58"/>
        <end position="81"/>
    </location>
</feature>
<evidence type="ECO:0000313" key="3">
    <source>
        <dbReference type="EMBL" id="GHO97643.1"/>
    </source>
</evidence>
<feature type="transmembrane region" description="Helical" evidence="1">
    <location>
        <begin position="129"/>
        <end position="151"/>
    </location>
</feature>
<name>A0A8J3N6J8_9CHLR</name>
<feature type="transmembrane region" description="Helical" evidence="1">
    <location>
        <begin position="172"/>
        <end position="191"/>
    </location>
</feature>
<keyword evidence="4" id="KW-1185">Reference proteome</keyword>
<dbReference type="GO" id="GO:0080120">
    <property type="term" value="P:CAAX-box protein maturation"/>
    <property type="evidence" value="ECO:0007669"/>
    <property type="project" value="UniProtKB-ARBA"/>
</dbReference>
<dbReference type="GO" id="GO:0006508">
    <property type="term" value="P:proteolysis"/>
    <property type="evidence" value="ECO:0007669"/>
    <property type="project" value="UniProtKB-KW"/>
</dbReference>
<dbReference type="InterPro" id="IPR042150">
    <property type="entry name" value="MmRce1-like"/>
</dbReference>
<dbReference type="PANTHER" id="PTHR35797:SF1">
    <property type="entry name" value="PROTEASE"/>
    <property type="match status" value="1"/>
</dbReference>
<keyword evidence="1" id="KW-1133">Transmembrane helix</keyword>
<keyword evidence="3" id="KW-0645">Protease</keyword>
<protein>
    <submittedName>
        <fullName evidence="3">CAAX amino protease</fullName>
    </submittedName>
</protein>
<dbReference type="EMBL" id="BNJK01000002">
    <property type="protein sequence ID" value="GHO97643.1"/>
    <property type="molecule type" value="Genomic_DNA"/>
</dbReference>
<keyword evidence="1" id="KW-0812">Transmembrane</keyword>
<proteinExistence type="predicted"/>
<feature type="domain" description="CAAX prenyl protease 2/Lysostaphin resistance protein A-like" evidence="2">
    <location>
        <begin position="141"/>
        <end position="243"/>
    </location>
</feature>
<organism evidence="3 4">
    <name type="scientific">Reticulibacter mediterranei</name>
    <dbReference type="NCBI Taxonomy" id="2778369"/>
    <lineage>
        <taxon>Bacteria</taxon>
        <taxon>Bacillati</taxon>
        <taxon>Chloroflexota</taxon>
        <taxon>Ktedonobacteria</taxon>
        <taxon>Ktedonobacterales</taxon>
        <taxon>Reticulibacteraceae</taxon>
        <taxon>Reticulibacter</taxon>
    </lineage>
</organism>
<dbReference type="Proteomes" id="UP000597444">
    <property type="component" value="Unassembled WGS sequence"/>
</dbReference>
<dbReference type="RefSeq" id="WP_220208424.1">
    <property type="nucleotide sequence ID" value="NZ_BNJK01000002.1"/>
</dbReference>
<evidence type="ECO:0000259" key="2">
    <source>
        <dbReference type="Pfam" id="PF02517"/>
    </source>
</evidence>
<feature type="transmembrane region" description="Helical" evidence="1">
    <location>
        <begin position="26"/>
        <end position="46"/>
    </location>
</feature>
<accession>A0A8J3N6J8</accession>
<evidence type="ECO:0000313" key="4">
    <source>
        <dbReference type="Proteomes" id="UP000597444"/>
    </source>
</evidence>